<dbReference type="PANTHER" id="PTHR30290:SF79">
    <property type="entry name" value="DIPEPTIDE-BINDING PROTEIN DPPE"/>
    <property type="match status" value="1"/>
</dbReference>
<dbReference type="RefSeq" id="WP_036783084.1">
    <property type="nucleotide sequence ID" value="NZ_AVBG01000006.1"/>
</dbReference>
<sequence length="554" mass="62724">MKKWMMLLLTVLFAFTLAACTATDSSGDGDSDETETESEDNSSETNEETSGDDVTTLNLNNGQNPTSLDPPKGFDSASWNVLNNLMEGLTRLGKEHTPEAATAEDWKVSEDGTVYTFMIRDNAKWSNGDDVTAGDFVYAWKRLLDPETASPAAFLGYFIKGGEAFNKGEGSKEDVMVEAVSEKELKVTLEAPTGYFTHVISNPAFFPINESVATENPEWFAEADTFVGNGPFNLAEYNKDKDMLLKKNENYWDAETVTLDQVHFAMVDDTNTEYQLFESGDLDVSEIPSEMSEELIDSDAVSITEQAGTYFYRFNVTEEPFQNEKIRKAFALAVDQQEIVEFVTKNKEQPAYGFVSYGFQDPSGNDFREQNGNMLETDPEKAKQLLEEGMKEEGYDELPEVTLTYNTSESHKAIAEALQQKFKTVLDVEIGLENTEWNVFLQDQKDLKHQLSRSSFLADYGDPINFLESFTSDSVMNRTGWSNDEYDQLIADAKSESNDEKRWELMYEAEKVLFEEMPIFPVHFYNHVFLNKDNVSDIIRHPVGYLELKWASKE</sequence>
<reference evidence="11 12" key="1">
    <citation type="submission" date="2013-08" db="EMBL/GenBank/DDBJ databases">
        <title>Genome of Pontibacillus chungwhensis.</title>
        <authorList>
            <person name="Wang Q."/>
            <person name="Wang G."/>
        </authorList>
    </citation>
    <scope>NUCLEOTIDE SEQUENCE [LARGE SCALE GENOMIC DNA]</scope>
    <source>
        <strain evidence="11 12">BH030062</strain>
    </source>
</reference>
<feature type="domain" description="Solute-binding protein family 5" evidence="10">
    <location>
        <begin position="98"/>
        <end position="475"/>
    </location>
</feature>
<dbReference type="PROSITE" id="PS51257">
    <property type="entry name" value="PROKAR_LIPOPROTEIN"/>
    <property type="match status" value="1"/>
</dbReference>
<protein>
    <submittedName>
        <fullName evidence="11">Cytochrome C</fullName>
    </submittedName>
</protein>
<gene>
    <name evidence="11" type="ORF">N780_19640</name>
</gene>
<comment type="caution">
    <text evidence="11">The sequence shown here is derived from an EMBL/GenBank/DDBJ whole genome shotgun (WGS) entry which is preliminary data.</text>
</comment>
<dbReference type="AlphaFoldDB" id="A0A0A2VCY8"/>
<accession>A0A0A2VCY8</accession>
<name>A0A0A2VCY8_9BACI</name>
<feature type="compositionally biased region" description="Polar residues" evidence="8">
    <location>
        <begin position="55"/>
        <end position="67"/>
    </location>
</feature>
<evidence type="ECO:0000256" key="3">
    <source>
        <dbReference type="ARBA" id="ARBA00022448"/>
    </source>
</evidence>
<dbReference type="PROSITE" id="PS01040">
    <property type="entry name" value="SBP_BACTERIAL_5"/>
    <property type="match status" value="1"/>
</dbReference>
<keyword evidence="3" id="KW-0813">Transport</keyword>
<feature type="compositionally biased region" description="Acidic residues" evidence="8">
    <location>
        <begin position="27"/>
        <end position="51"/>
    </location>
</feature>
<dbReference type="InterPro" id="IPR030678">
    <property type="entry name" value="Peptide/Ni-bd"/>
</dbReference>
<keyword evidence="6" id="KW-0564">Palmitate</keyword>
<evidence type="ECO:0000256" key="2">
    <source>
        <dbReference type="ARBA" id="ARBA00005695"/>
    </source>
</evidence>
<evidence type="ECO:0000256" key="1">
    <source>
        <dbReference type="ARBA" id="ARBA00004193"/>
    </source>
</evidence>
<evidence type="ECO:0000256" key="8">
    <source>
        <dbReference type="SAM" id="MobiDB-lite"/>
    </source>
</evidence>
<keyword evidence="4 9" id="KW-0732">Signal</keyword>
<dbReference type="GO" id="GO:1904680">
    <property type="term" value="F:peptide transmembrane transporter activity"/>
    <property type="evidence" value="ECO:0007669"/>
    <property type="project" value="TreeGrafter"/>
</dbReference>
<organism evidence="11 12">
    <name type="scientific">Pontibacillus chungwhensis BH030062</name>
    <dbReference type="NCBI Taxonomy" id="1385513"/>
    <lineage>
        <taxon>Bacteria</taxon>
        <taxon>Bacillati</taxon>
        <taxon>Bacillota</taxon>
        <taxon>Bacilli</taxon>
        <taxon>Bacillales</taxon>
        <taxon>Bacillaceae</taxon>
        <taxon>Pontibacillus</taxon>
    </lineage>
</organism>
<evidence type="ECO:0000313" key="12">
    <source>
        <dbReference type="Proteomes" id="UP000030153"/>
    </source>
</evidence>
<evidence type="ECO:0000256" key="6">
    <source>
        <dbReference type="ARBA" id="ARBA00023139"/>
    </source>
</evidence>
<comment type="similarity">
    <text evidence="2">Belongs to the bacterial solute-binding protein 5 family.</text>
</comment>
<dbReference type="OrthoDB" id="9801912at2"/>
<dbReference type="EMBL" id="AVBG01000006">
    <property type="protein sequence ID" value="KGP91530.1"/>
    <property type="molecule type" value="Genomic_DNA"/>
</dbReference>
<dbReference type="SUPFAM" id="SSF53850">
    <property type="entry name" value="Periplasmic binding protein-like II"/>
    <property type="match status" value="1"/>
</dbReference>
<dbReference type="GO" id="GO:0015833">
    <property type="term" value="P:peptide transport"/>
    <property type="evidence" value="ECO:0007669"/>
    <property type="project" value="UniProtKB-KW"/>
</dbReference>
<dbReference type="FunFam" id="3.90.76.10:FF:000001">
    <property type="entry name" value="Oligopeptide ABC transporter substrate-binding protein"/>
    <property type="match status" value="1"/>
</dbReference>
<evidence type="ECO:0000256" key="9">
    <source>
        <dbReference type="SAM" id="SignalP"/>
    </source>
</evidence>
<keyword evidence="7" id="KW-0449">Lipoprotein</keyword>
<dbReference type="GO" id="GO:0043190">
    <property type="term" value="C:ATP-binding cassette (ABC) transporter complex"/>
    <property type="evidence" value="ECO:0007669"/>
    <property type="project" value="InterPro"/>
</dbReference>
<evidence type="ECO:0000256" key="7">
    <source>
        <dbReference type="ARBA" id="ARBA00023288"/>
    </source>
</evidence>
<dbReference type="Gene3D" id="3.10.105.10">
    <property type="entry name" value="Dipeptide-binding Protein, Domain 3"/>
    <property type="match status" value="1"/>
</dbReference>
<feature type="region of interest" description="Disordered" evidence="8">
    <location>
        <begin position="23"/>
        <end position="73"/>
    </location>
</feature>
<dbReference type="FunFam" id="3.10.105.10:FF:000001">
    <property type="entry name" value="Oligopeptide ABC transporter, oligopeptide-binding protein"/>
    <property type="match status" value="1"/>
</dbReference>
<dbReference type="PANTHER" id="PTHR30290">
    <property type="entry name" value="PERIPLASMIC BINDING COMPONENT OF ABC TRANSPORTER"/>
    <property type="match status" value="1"/>
</dbReference>
<dbReference type="Gene3D" id="3.40.190.10">
    <property type="entry name" value="Periplasmic binding protein-like II"/>
    <property type="match status" value="1"/>
</dbReference>
<evidence type="ECO:0000313" key="11">
    <source>
        <dbReference type="EMBL" id="KGP91530.1"/>
    </source>
</evidence>
<dbReference type="Gene3D" id="3.90.76.10">
    <property type="entry name" value="Dipeptide-binding Protein, Domain 1"/>
    <property type="match status" value="1"/>
</dbReference>
<dbReference type="PIRSF" id="PIRSF002741">
    <property type="entry name" value="MppA"/>
    <property type="match status" value="1"/>
</dbReference>
<dbReference type="InterPro" id="IPR039424">
    <property type="entry name" value="SBP_5"/>
</dbReference>
<dbReference type="eggNOG" id="COG4166">
    <property type="taxonomic scope" value="Bacteria"/>
</dbReference>
<keyword evidence="5" id="KW-0653">Protein transport</keyword>
<feature type="chain" id="PRO_5039536618" evidence="9">
    <location>
        <begin position="19"/>
        <end position="554"/>
    </location>
</feature>
<dbReference type="InterPro" id="IPR023765">
    <property type="entry name" value="SBP_5_CS"/>
</dbReference>
<proteinExistence type="inferred from homology"/>
<evidence type="ECO:0000256" key="4">
    <source>
        <dbReference type="ARBA" id="ARBA00022729"/>
    </source>
</evidence>
<dbReference type="InterPro" id="IPR000914">
    <property type="entry name" value="SBP_5_dom"/>
</dbReference>
<dbReference type="STRING" id="1385513.N780_19640"/>
<evidence type="ECO:0000256" key="5">
    <source>
        <dbReference type="ARBA" id="ARBA00022856"/>
    </source>
</evidence>
<dbReference type="Proteomes" id="UP000030153">
    <property type="component" value="Unassembled WGS sequence"/>
</dbReference>
<keyword evidence="5" id="KW-0571">Peptide transport</keyword>
<dbReference type="GO" id="GO:0030288">
    <property type="term" value="C:outer membrane-bounded periplasmic space"/>
    <property type="evidence" value="ECO:0007669"/>
    <property type="project" value="UniProtKB-ARBA"/>
</dbReference>
<keyword evidence="12" id="KW-1185">Reference proteome</keyword>
<dbReference type="CDD" id="cd08504">
    <property type="entry name" value="PBP2_OppA"/>
    <property type="match status" value="1"/>
</dbReference>
<feature type="signal peptide" evidence="9">
    <location>
        <begin position="1"/>
        <end position="18"/>
    </location>
</feature>
<comment type="subcellular location">
    <subcellularLocation>
        <location evidence="1">Cell membrane</location>
        <topology evidence="1">Lipid-anchor</topology>
    </subcellularLocation>
</comment>
<dbReference type="Pfam" id="PF00496">
    <property type="entry name" value="SBP_bac_5"/>
    <property type="match status" value="1"/>
</dbReference>
<evidence type="ECO:0000259" key="10">
    <source>
        <dbReference type="Pfam" id="PF00496"/>
    </source>
</evidence>